<dbReference type="EMBL" id="CAUJNA010003671">
    <property type="protein sequence ID" value="CAJ1407409.1"/>
    <property type="molecule type" value="Genomic_DNA"/>
</dbReference>
<evidence type="ECO:0008006" key="3">
    <source>
        <dbReference type="Google" id="ProtNLM"/>
    </source>
</evidence>
<name>A0AA36JLV3_9DINO</name>
<dbReference type="Pfam" id="PF03232">
    <property type="entry name" value="COQ7"/>
    <property type="match status" value="1"/>
</dbReference>
<accession>A0AA36JLV3</accession>
<sequence length="232" mass="25438">MAARLRARVQAQPLTRHGSFQASEDLLQLACRSKPWPAWLQAEMRSNWAGETGAVAIYRGAVSALPRLEAPAAWSCPERAAALRGFVEEHLAAEEAHLRAMEVLCPAEGERSLLPATSFGWALGYVSTAARGDHGMYVTTRAVESFVEEHYGDQIQRLERELRAQQRSPEEAYRALLGILRAACADEVAHKEDAAKRAHAGPTSFLAKVMDAVQFSVVYWGSRVGAAIAKRI</sequence>
<comment type="caution">
    <text evidence="1">The sequence shown here is derived from an EMBL/GenBank/DDBJ whole genome shotgun (WGS) entry which is preliminary data.</text>
</comment>
<dbReference type="PANTHER" id="PTHR11237">
    <property type="entry name" value="COENZYME Q10 BIOSYNTHESIS PROTEIN 7"/>
    <property type="match status" value="1"/>
</dbReference>
<keyword evidence="2" id="KW-1185">Reference proteome</keyword>
<dbReference type="GO" id="GO:0005743">
    <property type="term" value="C:mitochondrial inner membrane"/>
    <property type="evidence" value="ECO:0007669"/>
    <property type="project" value="TreeGrafter"/>
</dbReference>
<dbReference type="GO" id="GO:0006744">
    <property type="term" value="P:ubiquinone biosynthetic process"/>
    <property type="evidence" value="ECO:0007669"/>
    <property type="project" value="InterPro"/>
</dbReference>
<evidence type="ECO:0000313" key="2">
    <source>
        <dbReference type="Proteomes" id="UP001178507"/>
    </source>
</evidence>
<dbReference type="PANTHER" id="PTHR11237:SF4">
    <property type="entry name" value="5-DEMETHOXYUBIQUINONE HYDROXYLASE, MITOCHONDRIAL"/>
    <property type="match status" value="1"/>
</dbReference>
<reference evidence="1" key="1">
    <citation type="submission" date="2023-08" db="EMBL/GenBank/DDBJ databases">
        <authorList>
            <person name="Chen Y."/>
            <person name="Shah S."/>
            <person name="Dougan E. K."/>
            <person name="Thang M."/>
            <person name="Chan C."/>
        </authorList>
    </citation>
    <scope>NUCLEOTIDE SEQUENCE</scope>
</reference>
<organism evidence="1 2">
    <name type="scientific">Effrenium voratum</name>
    <dbReference type="NCBI Taxonomy" id="2562239"/>
    <lineage>
        <taxon>Eukaryota</taxon>
        <taxon>Sar</taxon>
        <taxon>Alveolata</taxon>
        <taxon>Dinophyceae</taxon>
        <taxon>Suessiales</taxon>
        <taxon>Symbiodiniaceae</taxon>
        <taxon>Effrenium</taxon>
    </lineage>
</organism>
<proteinExistence type="predicted"/>
<dbReference type="AlphaFoldDB" id="A0AA36JLV3"/>
<dbReference type="Proteomes" id="UP001178507">
    <property type="component" value="Unassembled WGS sequence"/>
</dbReference>
<evidence type="ECO:0000313" key="1">
    <source>
        <dbReference type="EMBL" id="CAJ1407409.1"/>
    </source>
</evidence>
<dbReference type="GO" id="GO:0008682">
    <property type="term" value="F:3-demethoxyubiquinol 3-hydroxylase activity"/>
    <property type="evidence" value="ECO:0007669"/>
    <property type="project" value="TreeGrafter"/>
</dbReference>
<dbReference type="InterPro" id="IPR011566">
    <property type="entry name" value="Ubq_synth_Coq7"/>
</dbReference>
<gene>
    <name evidence="1" type="ORF">EVOR1521_LOCUS29110</name>
</gene>
<protein>
    <recommendedName>
        <fullName evidence="3">Ubiquinone biosynthesis protein COQ7</fullName>
    </recommendedName>
</protein>